<keyword evidence="3" id="KW-1185">Reference proteome</keyword>
<organism evidence="2 3">
    <name type="scientific">Nitzschia inconspicua</name>
    <dbReference type="NCBI Taxonomy" id="303405"/>
    <lineage>
        <taxon>Eukaryota</taxon>
        <taxon>Sar</taxon>
        <taxon>Stramenopiles</taxon>
        <taxon>Ochrophyta</taxon>
        <taxon>Bacillariophyta</taxon>
        <taxon>Bacillariophyceae</taxon>
        <taxon>Bacillariophycidae</taxon>
        <taxon>Bacillariales</taxon>
        <taxon>Bacillariaceae</taxon>
        <taxon>Nitzschia</taxon>
    </lineage>
</organism>
<feature type="region of interest" description="Disordered" evidence="1">
    <location>
        <begin position="385"/>
        <end position="417"/>
    </location>
</feature>
<reference evidence="2" key="2">
    <citation type="submission" date="2021-04" db="EMBL/GenBank/DDBJ databases">
        <authorList>
            <person name="Podell S."/>
        </authorList>
    </citation>
    <scope>NUCLEOTIDE SEQUENCE</scope>
    <source>
        <strain evidence="2">Hildebrandi</strain>
    </source>
</reference>
<gene>
    <name evidence="2" type="ORF">IV203_019075</name>
</gene>
<comment type="caution">
    <text evidence="2">The sequence shown here is derived from an EMBL/GenBank/DDBJ whole genome shotgun (WGS) entry which is preliminary data.</text>
</comment>
<feature type="compositionally biased region" description="Low complexity" evidence="1">
    <location>
        <begin position="444"/>
        <end position="456"/>
    </location>
</feature>
<feature type="compositionally biased region" description="Polar residues" evidence="1">
    <location>
        <begin position="457"/>
        <end position="477"/>
    </location>
</feature>
<evidence type="ECO:0000256" key="1">
    <source>
        <dbReference type="SAM" id="MobiDB-lite"/>
    </source>
</evidence>
<reference evidence="2" key="1">
    <citation type="journal article" date="2021" name="Sci. Rep.">
        <title>Diploid genomic architecture of Nitzschia inconspicua, an elite biomass production diatom.</title>
        <authorList>
            <person name="Oliver A."/>
            <person name="Podell S."/>
            <person name="Pinowska A."/>
            <person name="Traller J.C."/>
            <person name="Smith S.R."/>
            <person name="McClure R."/>
            <person name="Beliaev A."/>
            <person name="Bohutskyi P."/>
            <person name="Hill E.A."/>
            <person name="Rabines A."/>
            <person name="Zheng H."/>
            <person name="Allen L.Z."/>
            <person name="Kuo A."/>
            <person name="Grigoriev I.V."/>
            <person name="Allen A.E."/>
            <person name="Hazlebeck D."/>
            <person name="Allen E.E."/>
        </authorList>
    </citation>
    <scope>NUCLEOTIDE SEQUENCE</scope>
    <source>
        <strain evidence="2">Hildebrandi</strain>
    </source>
</reference>
<protein>
    <submittedName>
        <fullName evidence="2">Uncharacterized protein</fullName>
    </submittedName>
</protein>
<dbReference type="PANTHER" id="PTHR20916">
    <property type="entry name" value="CYSTEINE AND GLYCINE-RICH PROTEIN 2 BINDING PROTEIN"/>
    <property type="match status" value="1"/>
</dbReference>
<evidence type="ECO:0000313" key="3">
    <source>
        <dbReference type="Proteomes" id="UP000693970"/>
    </source>
</evidence>
<name>A0A9K3LXV9_9STRA</name>
<feature type="compositionally biased region" description="Low complexity" evidence="1">
    <location>
        <begin position="397"/>
        <end position="411"/>
    </location>
</feature>
<feature type="region of interest" description="Disordered" evidence="1">
    <location>
        <begin position="1"/>
        <end position="73"/>
    </location>
</feature>
<dbReference type="EMBL" id="JAGRRH010000004">
    <property type="protein sequence ID" value="KAG7370505.1"/>
    <property type="molecule type" value="Genomic_DNA"/>
</dbReference>
<feature type="compositionally biased region" description="Gly residues" evidence="1">
    <location>
        <begin position="500"/>
        <end position="512"/>
    </location>
</feature>
<feature type="compositionally biased region" description="Low complexity" evidence="1">
    <location>
        <begin position="38"/>
        <end position="59"/>
    </location>
</feature>
<dbReference type="OrthoDB" id="42491at2759"/>
<dbReference type="Proteomes" id="UP000693970">
    <property type="component" value="Unassembled WGS sequence"/>
</dbReference>
<feature type="region of interest" description="Disordered" evidence="1">
    <location>
        <begin position="444"/>
        <end position="512"/>
    </location>
</feature>
<dbReference type="PANTHER" id="PTHR20916:SF18">
    <property type="entry name" value="IPT_TIG DOMAIN-CONTAINING PROTEIN"/>
    <property type="match status" value="1"/>
</dbReference>
<accession>A0A9K3LXV9</accession>
<sequence length="512" mass="55247">MNTGDDSTFDDTDGSNFPGGGGGGNTDDTVESSVGSDSYYYHHSGSNNPNNNNNNPHPNESMMSSPYYYGVNQDQDHYTTTRSSTRMTMTTGPDPDASEIVHEMYLALLYLLSNPEEFQKALQAHPPRGATTLDQWNAELEDDADNDEDYESVMTATTTTPLPFIVFADDAEVVLPQAHTASQLFGIEKVEGIELEAAAGIPALSQLFLRWLALMPSGDHLNIIDPPGLTVMRIAGGRYRVTAAHRVVWTWMNEFASLSFEEGVGGGSQSTIRETTTTTTTTSAALQMGDLVTLTIVDVFETDNQGKLLSYCPTFDNKKIKKTHPASETIRKSSQKFFSMMGNAQRAVAKSEVNKRATAQFQKMGLMQHAKIVAENVKHRVEEAVHQMHSPNKSKKGNNQNNNDNNNNNNGTGTGTIADDGAITMDLKEFSQALSAAAEQATAPSINNNNNNNNHNVIDSNTSAASMPDSDTPTNASVRGDMYLSEVSTDVEEPTTRTTTGGGGGAGTTAEV</sequence>
<proteinExistence type="predicted"/>
<evidence type="ECO:0000313" key="2">
    <source>
        <dbReference type="EMBL" id="KAG7370505.1"/>
    </source>
</evidence>
<dbReference type="AlphaFoldDB" id="A0A9K3LXV9"/>